<keyword evidence="1" id="KW-0547">Nucleotide-binding</keyword>
<evidence type="ECO:0000256" key="5">
    <source>
        <dbReference type="ARBA" id="ARBA00022840"/>
    </source>
</evidence>
<reference evidence="10 11" key="1">
    <citation type="submission" date="2017-09" db="EMBL/GenBank/DDBJ databases">
        <title>WGS assembly of Aquilegia coerulea Goldsmith.</title>
        <authorList>
            <person name="Hodges S."/>
            <person name="Kramer E."/>
            <person name="Nordborg M."/>
            <person name="Tomkins J."/>
            <person name="Borevitz J."/>
            <person name="Derieg N."/>
            <person name="Yan J."/>
            <person name="Mihaltcheva S."/>
            <person name="Hayes R.D."/>
            <person name="Rokhsar D."/>
        </authorList>
    </citation>
    <scope>NUCLEOTIDE SEQUENCE [LARGE SCALE GENOMIC DNA]</scope>
    <source>
        <strain evidence="11">cv. Goldsmith</strain>
    </source>
</reference>
<keyword evidence="2" id="KW-0227">DNA damage</keyword>
<dbReference type="Proteomes" id="UP000230069">
    <property type="component" value="Unassembled WGS sequence"/>
</dbReference>
<dbReference type="STRING" id="218851.A0A2G5EAD8"/>
<evidence type="ECO:0000313" key="11">
    <source>
        <dbReference type="Proteomes" id="UP000230069"/>
    </source>
</evidence>
<dbReference type="Gene3D" id="3.40.50.300">
    <property type="entry name" value="P-loop containing nucleotide triphosphate hydrolases"/>
    <property type="match status" value="1"/>
</dbReference>
<keyword evidence="4" id="KW-0347">Helicase</keyword>
<evidence type="ECO:0000313" key="10">
    <source>
        <dbReference type="EMBL" id="PIA52728.1"/>
    </source>
</evidence>
<evidence type="ECO:0000256" key="4">
    <source>
        <dbReference type="ARBA" id="ARBA00022806"/>
    </source>
</evidence>
<keyword evidence="8" id="KW-0413">Isomerase</keyword>
<gene>
    <name evidence="10" type="ORF">AQUCO_01000534v1</name>
</gene>
<dbReference type="PANTHER" id="PTHR47642:SF5">
    <property type="entry name" value="ATP-DEPENDENT DNA HELICASE"/>
    <property type="match status" value="1"/>
</dbReference>
<evidence type="ECO:0000259" key="9">
    <source>
        <dbReference type="Pfam" id="PF21530"/>
    </source>
</evidence>
<proteinExistence type="predicted"/>
<dbReference type="Gene3D" id="2.30.30.940">
    <property type="match status" value="1"/>
</dbReference>
<keyword evidence="5" id="KW-0067">ATP-binding</keyword>
<dbReference type="PANTHER" id="PTHR47642">
    <property type="entry name" value="ATP-DEPENDENT DNA HELICASE"/>
    <property type="match status" value="1"/>
</dbReference>
<organism evidence="10 11">
    <name type="scientific">Aquilegia coerulea</name>
    <name type="common">Rocky mountain columbine</name>
    <dbReference type="NCBI Taxonomy" id="218851"/>
    <lineage>
        <taxon>Eukaryota</taxon>
        <taxon>Viridiplantae</taxon>
        <taxon>Streptophyta</taxon>
        <taxon>Embryophyta</taxon>
        <taxon>Tracheophyta</taxon>
        <taxon>Spermatophyta</taxon>
        <taxon>Magnoliopsida</taxon>
        <taxon>Ranunculales</taxon>
        <taxon>Ranunculaceae</taxon>
        <taxon>Thalictroideae</taxon>
        <taxon>Aquilegia</taxon>
    </lineage>
</organism>
<dbReference type="SUPFAM" id="SSF52540">
    <property type="entry name" value="P-loop containing nucleoside triphosphate hydrolases"/>
    <property type="match status" value="1"/>
</dbReference>
<evidence type="ECO:0000256" key="8">
    <source>
        <dbReference type="ARBA" id="ARBA00023235"/>
    </source>
</evidence>
<dbReference type="Pfam" id="PF21530">
    <property type="entry name" value="Pif1_2B_dom"/>
    <property type="match status" value="1"/>
</dbReference>
<protein>
    <recommendedName>
        <fullName evidence="9">DNA helicase Pif1-like 2B domain-containing protein</fullName>
    </recommendedName>
</protein>
<evidence type="ECO:0000256" key="6">
    <source>
        <dbReference type="ARBA" id="ARBA00023125"/>
    </source>
</evidence>
<dbReference type="EMBL" id="KZ305027">
    <property type="protein sequence ID" value="PIA52728.1"/>
    <property type="molecule type" value="Genomic_DNA"/>
</dbReference>
<feature type="domain" description="DNA helicase Pif1-like 2B" evidence="9">
    <location>
        <begin position="77"/>
        <end position="115"/>
    </location>
</feature>
<sequence length="244" mass="27796">MRKGESNEHHCESLRQCCYKSIEKSVIVPNLFPRKDDAERVNDKMLRKLMEDKKIGIVEKYTAKDTGKEPWKRQLEKGIAPKEIQLCKGARVMLIKNKDLKNGLVNGAVGTVISFSWDKKACKRIASKGFLPIVKFDSGKTVRVEPEKWEVIEDDRRVATRRQIPLMLAWATSIHKMQGMTLDSLHADLSRAFGPGMVYVALSRVRSQDGLYLSGFDPSKIQAHPKVVEFYNNLSRYSPGLEVF</sequence>
<dbReference type="CDD" id="cd18809">
    <property type="entry name" value="SF1_C_RecD"/>
    <property type="match status" value="1"/>
</dbReference>
<dbReference type="AlphaFoldDB" id="A0A2G5EAD8"/>
<evidence type="ECO:0000256" key="3">
    <source>
        <dbReference type="ARBA" id="ARBA00022801"/>
    </source>
</evidence>
<keyword evidence="11" id="KW-1185">Reference proteome</keyword>
<dbReference type="InParanoid" id="A0A2G5EAD8"/>
<dbReference type="OrthoDB" id="1936217at2759"/>
<keyword evidence="3" id="KW-0378">Hydrolase</keyword>
<evidence type="ECO:0000256" key="2">
    <source>
        <dbReference type="ARBA" id="ARBA00022763"/>
    </source>
</evidence>
<name>A0A2G5EAD8_AQUCA</name>
<dbReference type="InterPro" id="IPR051055">
    <property type="entry name" value="PIF1_helicase"/>
</dbReference>
<evidence type="ECO:0000256" key="1">
    <source>
        <dbReference type="ARBA" id="ARBA00022741"/>
    </source>
</evidence>
<accession>A0A2G5EAD8</accession>
<dbReference type="InterPro" id="IPR049163">
    <property type="entry name" value="Pif1-like_2B_dom"/>
</dbReference>
<keyword evidence="7" id="KW-0234">DNA repair</keyword>
<dbReference type="InterPro" id="IPR027417">
    <property type="entry name" value="P-loop_NTPase"/>
</dbReference>
<evidence type="ECO:0000256" key="7">
    <source>
        <dbReference type="ARBA" id="ARBA00023204"/>
    </source>
</evidence>
<keyword evidence="6" id="KW-0238">DNA-binding</keyword>